<feature type="signal peptide" evidence="1">
    <location>
        <begin position="1"/>
        <end position="27"/>
    </location>
</feature>
<accession>A0AAE1USK2</accession>
<name>A0AAE1USK2_9SOLA</name>
<reference evidence="2" key="1">
    <citation type="submission" date="2023-12" db="EMBL/GenBank/DDBJ databases">
        <title>Genome assembly of Anisodus tanguticus.</title>
        <authorList>
            <person name="Wang Y.-J."/>
        </authorList>
    </citation>
    <scope>NUCLEOTIDE SEQUENCE</scope>
    <source>
        <strain evidence="2">KB-2021</strain>
        <tissue evidence="2">Leaf</tissue>
    </source>
</reference>
<dbReference type="AlphaFoldDB" id="A0AAE1USK2"/>
<organism evidence="2 3">
    <name type="scientific">Anisodus tanguticus</name>
    <dbReference type="NCBI Taxonomy" id="243964"/>
    <lineage>
        <taxon>Eukaryota</taxon>
        <taxon>Viridiplantae</taxon>
        <taxon>Streptophyta</taxon>
        <taxon>Embryophyta</taxon>
        <taxon>Tracheophyta</taxon>
        <taxon>Spermatophyta</taxon>
        <taxon>Magnoliopsida</taxon>
        <taxon>eudicotyledons</taxon>
        <taxon>Gunneridae</taxon>
        <taxon>Pentapetalae</taxon>
        <taxon>asterids</taxon>
        <taxon>lamiids</taxon>
        <taxon>Solanales</taxon>
        <taxon>Solanaceae</taxon>
        <taxon>Solanoideae</taxon>
        <taxon>Hyoscyameae</taxon>
        <taxon>Anisodus</taxon>
    </lineage>
</organism>
<evidence type="ECO:0000313" key="3">
    <source>
        <dbReference type="Proteomes" id="UP001291623"/>
    </source>
</evidence>
<feature type="chain" id="PRO_5042150001" evidence="1">
    <location>
        <begin position="28"/>
        <end position="88"/>
    </location>
</feature>
<sequence length="88" mass="9191">MAKTTQSQTFFVLLFICLLMNISPSSGNSTMQVHPQQSTATATDAANDTTTTMTTTMVNAGGTGTASQQYYGVAAHEVPSGANPESNR</sequence>
<gene>
    <name evidence="2" type="ORF">RND71_040073</name>
</gene>
<comment type="caution">
    <text evidence="2">The sequence shown here is derived from an EMBL/GenBank/DDBJ whole genome shotgun (WGS) entry which is preliminary data.</text>
</comment>
<dbReference type="Proteomes" id="UP001291623">
    <property type="component" value="Unassembled WGS sequence"/>
</dbReference>
<keyword evidence="1" id="KW-0732">Signal</keyword>
<protein>
    <submittedName>
        <fullName evidence="2">Uncharacterized protein</fullName>
    </submittedName>
</protein>
<evidence type="ECO:0000256" key="1">
    <source>
        <dbReference type="SAM" id="SignalP"/>
    </source>
</evidence>
<dbReference type="EMBL" id="JAVYJV010000022">
    <property type="protein sequence ID" value="KAK4341572.1"/>
    <property type="molecule type" value="Genomic_DNA"/>
</dbReference>
<evidence type="ECO:0000313" key="2">
    <source>
        <dbReference type="EMBL" id="KAK4341572.1"/>
    </source>
</evidence>
<keyword evidence="3" id="KW-1185">Reference proteome</keyword>
<proteinExistence type="predicted"/>